<dbReference type="PANTHER" id="PTHR42067:SF1">
    <property type="entry name" value="MITOTIC APPARATUS PROTEIN P62"/>
    <property type="match status" value="1"/>
</dbReference>
<dbReference type="EMBL" id="JAVRRA010019829">
    <property type="protein sequence ID" value="KAK5176165.1"/>
    <property type="molecule type" value="Genomic_DNA"/>
</dbReference>
<dbReference type="SUPFAM" id="SSF58022">
    <property type="entry name" value="XRCC4, C-terminal oligomerization domain"/>
    <property type="match status" value="1"/>
</dbReference>
<dbReference type="Proteomes" id="UP001357485">
    <property type="component" value="Unassembled WGS sequence"/>
</dbReference>
<organism evidence="2 3">
    <name type="scientific">Cryomyces antarcticus</name>
    <dbReference type="NCBI Taxonomy" id="329879"/>
    <lineage>
        <taxon>Eukaryota</taxon>
        <taxon>Fungi</taxon>
        <taxon>Dikarya</taxon>
        <taxon>Ascomycota</taxon>
        <taxon>Pezizomycotina</taxon>
        <taxon>Dothideomycetes</taxon>
        <taxon>Dothideomycetes incertae sedis</taxon>
        <taxon>Cryomyces</taxon>
    </lineage>
</organism>
<dbReference type="PANTHER" id="PTHR42067">
    <property type="entry name" value="YALI0C15378P"/>
    <property type="match status" value="1"/>
</dbReference>
<evidence type="ECO:0000313" key="3">
    <source>
        <dbReference type="Proteomes" id="UP001357485"/>
    </source>
</evidence>
<gene>
    <name evidence="2" type="ORF">LTR16_011223</name>
</gene>
<sequence>VKSLEGLEAVSSISEKAGLKQIAITLRKNISGITQRLGTVTLDQHDEQEIALFDWCGLAAHTATAANADAVALTARCDALQKTIAQLTTQLDDLVTAKKEHEDALIAKFAELLNAKKLKIRDQQRLLAEVKLDPVTGGYITNLYVCDSKLN</sequence>
<protein>
    <submittedName>
        <fullName evidence="2">Uncharacterized protein</fullName>
    </submittedName>
</protein>
<evidence type="ECO:0000313" key="2">
    <source>
        <dbReference type="EMBL" id="KAK5176165.1"/>
    </source>
</evidence>
<keyword evidence="3" id="KW-1185">Reference proteome</keyword>
<feature type="non-terminal residue" evidence="2">
    <location>
        <position position="1"/>
    </location>
</feature>
<name>A0ABR0LJJ9_9PEZI</name>
<proteinExistence type="predicted"/>
<comment type="caution">
    <text evidence="2">The sequence shown here is derived from an EMBL/GenBank/DDBJ whole genome shotgun (WGS) entry which is preliminary data.</text>
</comment>
<evidence type="ECO:0000256" key="1">
    <source>
        <dbReference type="SAM" id="Coils"/>
    </source>
</evidence>
<reference evidence="2 3" key="1">
    <citation type="submission" date="2023-08" db="EMBL/GenBank/DDBJ databases">
        <title>Black Yeasts Isolated from many extreme environments.</title>
        <authorList>
            <person name="Coleine C."/>
            <person name="Stajich J.E."/>
            <person name="Selbmann L."/>
        </authorList>
    </citation>
    <scope>NUCLEOTIDE SEQUENCE [LARGE SCALE GENOMIC DNA]</scope>
    <source>
        <strain evidence="2 3">CCFEE 536</strain>
    </source>
</reference>
<accession>A0ABR0LJJ9</accession>
<feature type="coiled-coil region" evidence="1">
    <location>
        <begin position="70"/>
        <end position="104"/>
    </location>
</feature>
<keyword evidence="1" id="KW-0175">Coiled coil</keyword>
<dbReference type="Gene3D" id="1.20.5.370">
    <property type="match status" value="1"/>
</dbReference>
<dbReference type="InterPro" id="IPR014751">
    <property type="entry name" value="XRCC4-like_C"/>
</dbReference>